<evidence type="ECO:0000256" key="6">
    <source>
        <dbReference type="ARBA" id="ARBA00022837"/>
    </source>
</evidence>
<accession>A0A8C5M379</accession>
<dbReference type="GeneTree" id="ENSGT00940000160090"/>
<reference evidence="11" key="1">
    <citation type="submission" date="2025-08" db="UniProtKB">
        <authorList>
            <consortium name="Ensembl"/>
        </authorList>
    </citation>
    <scope>IDENTIFICATION</scope>
</reference>
<dbReference type="OrthoDB" id="424753at2759"/>
<evidence type="ECO:0000256" key="1">
    <source>
        <dbReference type="ARBA" id="ARBA00007623"/>
    </source>
</evidence>
<name>A0A8C5M379_9ANUR</name>
<dbReference type="CDD" id="cd00214">
    <property type="entry name" value="Calpain_III"/>
    <property type="match status" value="1"/>
</dbReference>
<keyword evidence="2 8" id="KW-0645">Protease</keyword>
<dbReference type="PRINTS" id="PR00704">
    <property type="entry name" value="CALPAIN"/>
</dbReference>
<dbReference type="InterPro" id="IPR002048">
    <property type="entry name" value="EF_hand_dom"/>
</dbReference>
<dbReference type="GO" id="GO:0004198">
    <property type="term" value="F:calcium-dependent cysteine-type endopeptidase activity"/>
    <property type="evidence" value="ECO:0007669"/>
    <property type="project" value="InterPro"/>
</dbReference>
<keyword evidence="5 8" id="KW-0788">Thiol protease</keyword>
<dbReference type="InterPro" id="IPR036213">
    <property type="entry name" value="Calpain_III_sf"/>
</dbReference>
<dbReference type="InterPro" id="IPR001300">
    <property type="entry name" value="Peptidase_C2_calpain_cat"/>
</dbReference>
<feature type="domain" description="EF-hand" evidence="10">
    <location>
        <begin position="571"/>
        <end position="606"/>
    </location>
</feature>
<reference evidence="11" key="2">
    <citation type="submission" date="2025-09" db="UniProtKB">
        <authorList>
            <consortium name="Ensembl"/>
        </authorList>
    </citation>
    <scope>IDENTIFICATION</scope>
</reference>
<dbReference type="SUPFAM" id="SSF47473">
    <property type="entry name" value="EF-hand"/>
    <property type="match status" value="1"/>
</dbReference>
<dbReference type="Gene3D" id="3.90.70.10">
    <property type="entry name" value="Cysteine proteinases"/>
    <property type="match status" value="1"/>
</dbReference>
<comment type="similarity">
    <text evidence="1">Belongs to the peptidase C2 family.</text>
</comment>
<dbReference type="SUPFAM" id="SSF49758">
    <property type="entry name" value="Calpain large subunit, middle domain (domain III)"/>
    <property type="match status" value="1"/>
</dbReference>
<keyword evidence="12" id="KW-1185">Reference proteome</keyword>
<evidence type="ECO:0000256" key="5">
    <source>
        <dbReference type="ARBA" id="ARBA00022807"/>
    </source>
</evidence>
<feature type="domain" description="Calpain catalytic" evidence="9">
    <location>
        <begin position="45"/>
        <end position="342"/>
    </location>
</feature>
<dbReference type="SMART" id="SM00054">
    <property type="entry name" value="EFh"/>
    <property type="match status" value="2"/>
</dbReference>
<dbReference type="Gene3D" id="2.60.120.380">
    <property type="match status" value="1"/>
</dbReference>
<evidence type="ECO:0000256" key="4">
    <source>
        <dbReference type="ARBA" id="ARBA00022801"/>
    </source>
</evidence>
<protein>
    <submittedName>
        <fullName evidence="11">Uncharacterized protein</fullName>
    </submittedName>
</protein>
<sequence>MAGIAVNISKDRAKVQGLGTPDNPVKYLGQDFETLKAECLRKGILFVDPKFPPNEDSIGPALKHQVNFVWKRPKQIHRNPQFIIDGATREDIVQGSLGNCWFLASIASLTQNKDFLPIVLHGNQSFKYNYAGIFHFKIWQYGEWVDVVVDDYLPTISESGELLSVRSLNENEFWGALLEKAYAKLHLCYEGMDGGVPVEGLQDLTGGTSELYIMKKKPKDLFQIIQKRISGDALLTCSSRLTSSESNPNKDAEQGLIIAHAYSIIGAYEFNAGRDNVKLIKLRNPWGNTEWTGAWSDDSPEWRMLRPSVRDKLTVNRNDGEFWMSFPDFLEQFSRVEVCNINLSNALKKEAKRWNEILFSGSWRSGFSAGGPKDKESFWTNPQFWLKLDKPDDDRRGSSTEPCCTVILSLMQKDRRKLTESKQKMLGIGFCVYKIPAELCKAKPIQLDKEFFRKYQPVAQQECKGYRDVSSCLKLPVGTYLIVPHAHIPNTDNDLCLRVFSEKKPGAFGGIGVGIDPTLKEINLTNQSGDTRSAVDYTNITKKKQELDVDNLKVILDKILTQRTDIRSDGFSASTCREMINLFDINRTGTVDVEEFKDLWENLETYMGIFKTMDADSSGSMDSNEMRNALCKAGFELGNNIQEVIVQKYASSDLTIKFDDFIACLIRLKTLFKMFNLLDTTKSEFITLSLSEWLCVLLA</sequence>
<feature type="active site" evidence="7 8">
    <location>
        <position position="100"/>
    </location>
</feature>
<dbReference type="Gene3D" id="1.10.238.10">
    <property type="entry name" value="EF-hand"/>
    <property type="match status" value="1"/>
</dbReference>
<dbReference type="InterPro" id="IPR033883">
    <property type="entry name" value="C2_III"/>
</dbReference>
<evidence type="ECO:0000256" key="2">
    <source>
        <dbReference type="ARBA" id="ARBA00022670"/>
    </source>
</evidence>
<evidence type="ECO:0000313" key="11">
    <source>
        <dbReference type="Ensembl" id="ENSLLEP00000007956.1"/>
    </source>
</evidence>
<evidence type="ECO:0000256" key="7">
    <source>
        <dbReference type="PIRSR" id="PIRSR622684-1"/>
    </source>
</evidence>
<dbReference type="GO" id="GO:0006508">
    <property type="term" value="P:proteolysis"/>
    <property type="evidence" value="ECO:0007669"/>
    <property type="project" value="UniProtKB-KW"/>
</dbReference>
<dbReference type="PROSITE" id="PS50222">
    <property type="entry name" value="EF_HAND_2"/>
    <property type="match status" value="2"/>
</dbReference>
<dbReference type="FunFam" id="3.90.70.10:FF:000001">
    <property type="entry name" value="Calpain-1 catalytic subunit"/>
    <property type="match status" value="1"/>
</dbReference>
<feature type="active site" evidence="7 8">
    <location>
        <position position="260"/>
    </location>
</feature>
<dbReference type="GO" id="GO:0005737">
    <property type="term" value="C:cytoplasm"/>
    <property type="evidence" value="ECO:0007669"/>
    <property type="project" value="TreeGrafter"/>
</dbReference>
<dbReference type="PROSITE" id="PS00018">
    <property type="entry name" value="EF_HAND_1"/>
    <property type="match status" value="2"/>
</dbReference>
<dbReference type="PANTHER" id="PTHR10183:SF374">
    <property type="entry name" value="CALPAIN-8"/>
    <property type="match status" value="1"/>
</dbReference>
<dbReference type="SMART" id="SM00720">
    <property type="entry name" value="calpain_III"/>
    <property type="match status" value="1"/>
</dbReference>
<keyword evidence="3" id="KW-0479">Metal-binding</keyword>
<feature type="active site" evidence="7 8">
    <location>
        <position position="284"/>
    </location>
</feature>
<feature type="domain" description="EF-hand" evidence="10">
    <location>
        <begin position="609"/>
        <end position="636"/>
    </location>
</feature>
<evidence type="ECO:0000256" key="8">
    <source>
        <dbReference type="PROSITE-ProRule" id="PRU00239"/>
    </source>
</evidence>
<dbReference type="SMART" id="SM00230">
    <property type="entry name" value="CysPc"/>
    <property type="match status" value="1"/>
</dbReference>
<dbReference type="InterPro" id="IPR038765">
    <property type="entry name" value="Papain-like_cys_pep_sf"/>
</dbReference>
<dbReference type="InterPro" id="IPR000169">
    <property type="entry name" value="Pept_cys_AS"/>
</dbReference>
<dbReference type="Pfam" id="PF01067">
    <property type="entry name" value="Calpain_III"/>
    <property type="match status" value="1"/>
</dbReference>
<dbReference type="PROSITE" id="PS00139">
    <property type="entry name" value="THIOL_PROTEASE_CYS"/>
    <property type="match status" value="1"/>
</dbReference>
<dbReference type="FunFam" id="2.60.120.380:FF:000011">
    <property type="entry name" value="Calpain 12"/>
    <property type="match status" value="1"/>
</dbReference>
<evidence type="ECO:0000256" key="3">
    <source>
        <dbReference type="ARBA" id="ARBA00022723"/>
    </source>
</evidence>
<organism evidence="11 12">
    <name type="scientific">Leptobrachium leishanense</name>
    <name type="common">Leishan spiny toad</name>
    <dbReference type="NCBI Taxonomy" id="445787"/>
    <lineage>
        <taxon>Eukaryota</taxon>
        <taxon>Metazoa</taxon>
        <taxon>Chordata</taxon>
        <taxon>Craniata</taxon>
        <taxon>Vertebrata</taxon>
        <taxon>Euteleostomi</taxon>
        <taxon>Amphibia</taxon>
        <taxon>Batrachia</taxon>
        <taxon>Anura</taxon>
        <taxon>Pelobatoidea</taxon>
        <taxon>Megophryidae</taxon>
        <taxon>Leptobrachium</taxon>
    </lineage>
</organism>
<dbReference type="AlphaFoldDB" id="A0A8C5M379"/>
<keyword evidence="6" id="KW-0106">Calcium</keyword>
<dbReference type="GO" id="GO:0005509">
    <property type="term" value="F:calcium ion binding"/>
    <property type="evidence" value="ECO:0007669"/>
    <property type="project" value="InterPro"/>
</dbReference>
<evidence type="ECO:0000259" key="10">
    <source>
        <dbReference type="PROSITE" id="PS50222"/>
    </source>
</evidence>
<keyword evidence="4 8" id="KW-0378">Hydrolase</keyword>
<dbReference type="PANTHER" id="PTHR10183">
    <property type="entry name" value="CALPAIN"/>
    <property type="match status" value="1"/>
</dbReference>
<dbReference type="InterPro" id="IPR022684">
    <property type="entry name" value="Calpain_cysteine_protease"/>
</dbReference>
<evidence type="ECO:0000313" key="12">
    <source>
        <dbReference type="Proteomes" id="UP000694569"/>
    </source>
</evidence>
<dbReference type="Proteomes" id="UP000694569">
    <property type="component" value="Unplaced"/>
</dbReference>
<dbReference type="InterPro" id="IPR018247">
    <property type="entry name" value="EF_Hand_1_Ca_BS"/>
</dbReference>
<dbReference type="PROSITE" id="PS50203">
    <property type="entry name" value="CALPAIN_CAT"/>
    <property type="match status" value="1"/>
</dbReference>
<dbReference type="Pfam" id="PF00648">
    <property type="entry name" value="Peptidase_C2"/>
    <property type="match status" value="1"/>
</dbReference>
<proteinExistence type="inferred from homology"/>
<evidence type="ECO:0000259" key="9">
    <source>
        <dbReference type="PROSITE" id="PS50203"/>
    </source>
</evidence>
<dbReference type="CDD" id="cd00044">
    <property type="entry name" value="CysPc"/>
    <property type="match status" value="1"/>
</dbReference>
<dbReference type="InterPro" id="IPR022683">
    <property type="entry name" value="Calpain_III"/>
</dbReference>
<dbReference type="Ensembl" id="ENSLLET00000008277.1">
    <property type="protein sequence ID" value="ENSLLEP00000007956.1"/>
    <property type="gene ID" value="ENSLLEG00000005047.1"/>
</dbReference>
<dbReference type="Pfam" id="PF13833">
    <property type="entry name" value="EF-hand_8"/>
    <property type="match status" value="1"/>
</dbReference>
<dbReference type="SUPFAM" id="SSF54001">
    <property type="entry name" value="Cysteine proteinases"/>
    <property type="match status" value="1"/>
</dbReference>
<dbReference type="InterPro" id="IPR011992">
    <property type="entry name" value="EF-hand-dom_pair"/>
</dbReference>
<dbReference type="InterPro" id="IPR022682">
    <property type="entry name" value="Calpain_domain_III"/>
</dbReference>